<keyword evidence="10" id="KW-0547">Nucleotide-binding</keyword>
<feature type="domain" description="Histidine kinase" evidence="19">
    <location>
        <begin position="717"/>
        <end position="940"/>
    </location>
</feature>
<evidence type="ECO:0000256" key="7">
    <source>
        <dbReference type="ARBA" id="ARBA00022679"/>
    </source>
</evidence>
<accession>A0ABT5P013</accession>
<evidence type="ECO:0000256" key="4">
    <source>
        <dbReference type="ARBA" id="ARBA00022475"/>
    </source>
</evidence>
<dbReference type="RefSeq" id="WP_273912835.1">
    <property type="nucleotide sequence ID" value="NZ_JAMDGX010000071.1"/>
</dbReference>
<evidence type="ECO:0000313" key="24">
    <source>
        <dbReference type="Proteomes" id="UP001148203"/>
    </source>
</evidence>
<dbReference type="SUPFAM" id="SSF55874">
    <property type="entry name" value="ATPase domain of HSP90 chaperone/DNA topoisomerase II/histidine kinase"/>
    <property type="match status" value="1"/>
</dbReference>
<dbReference type="SMART" id="SM00448">
    <property type="entry name" value="REC"/>
    <property type="match status" value="1"/>
</dbReference>
<evidence type="ECO:0000256" key="13">
    <source>
        <dbReference type="ARBA" id="ARBA00022989"/>
    </source>
</evidence>
<evidence type="ECO:0000256" key="11">
    <source>
        <dbReference type="ARBA" id="ARBA00022777"/>
    </source>
</evidence>
<dbReference type="Pfam" id="PF00989">
    <property type="entry name" value="PAS"/>
    <property type="match status" value="1"/>
</dbReference>
<feature type="modified residue" description="Phosphohistidine" evidence="16">
    <location>
        <position position="1150"/>
    </location>
</feature>
<evidence type="ECO:0000256" key="8">
    <source>
        <dbReference type="ARBA" id="ARBA00022692"/>
    </source>
</evidence>
<keyword evidence="9 18" id="KW-0732">Signal</keyword>
<dbReference type="Gene3D" id="3.40.190.10">
    <property type="entry name" value="Periplasmic binding protein-like II"/>
    <property type="match status" value="4"/>
</dbReference>
<evidence type="ECO:0000256" key="5">
    <source>
        <dbReference type="ARBA" id="ARBA00022519"/>
    </source>
</evidence>
<dbReference type="PROSITE" id="PS50110">
    <property type="entry name" value="RESPONSE_REGULATORY"/>
    <property type="match status" value="1"/>
</dbReference>
<dbReference type="SUPFAM" id="SSF53850">
    <property type="entry name" value="Periplasmic binding protein-like II"/>
    <property type="match status" value="2"/>
</dbReference>
<dbReference type="SUPFAM" id="SSF47384">
    <property type="entry name" value="Homodimeric domain of signal transducing histidine kinase"/>
    <property type="match status" value="1"/>
</dbReference>
<dbReference type="InterPro" id="IPR001789">
    <property type="entry name" value="Sig_transdc_resp-reg_receiver"/>
</dbReference>
<evidence type="ECO:0000256" key="17">
    <source>
        <dbReference type="PROSITE-ProRule" id="PRU00169"/>
    </source>
</evidence>
<dbReference type="Pfam" id="PF00072">
    <property type="entry name" value="Response_reg"/>
    <property type="match status" value="1"/>
</dbReference>
<comment type="subcellular location">
    <subcellularLocation>
        <location evidence="2">Cell inner membrane</location>
        <topology evidence="2">Multi-pass membrane protein</topology>
    </subcellularLocation>
</comment>
<evidence type="ECO:0000259" key="22">
    <source>
        <dbReference type="PROSITE" id="PS50894"/>
    </source>
</evidence>
<keyword evidence="24" id="KW-1185">Reference proteome</keyword>
<feature type="domain" description="PAS" evidence="21">
    <location>
        <begin position="572"/>
        <end position="644"/>
    </location>
</feature>
<evidence type="ECO:0000256" key="12">
    <source>
        <dbReference type="ARBA" id="ARBA00022840"/>
    </source>
</evidence>
<dbReference type="Gene3D" id="3.40.50.2300">
    <property type="match status" value="1"/>
</dbReference>
<dbReference type="InterPro" id="IPR008207">
    <property type="entry name" value="Sig_transdc_His_kin_Hpt_dom"/>
</dbReference>
<dbReference type="CDD" id="cd00088">
    <property type="entry name" value="HPT"/>
    <property type="match status" value="1"/>
</dbReference>
<evidence type="ECO:0000256" key="1">
    <source>
        <dbReference type="ARBA" id="ARBA00000085"/>
    </source>
</evidence>
<feature type="signal peptide" evidence="18">
    <location>
        <begin position="1"/>
        <end position="21"/>
    </location>
</feature>
<dbReference type="CDD" id="cd13705">
    <property type="entry name" value="PBP2_BvgS_D1"/>
    <property type="match status" value="1"/>
</dbReference>
<dbReference type="Pfam" id="PF00512">
    <property type="entry name" value="HisKA"/>
    <property type="match status" value="1"/>
</dbReference>
<dbReference type="InterPro" id="IPR013767">
    <property type="entry name" value="PAS_fold"/>
</dbReference>
<keyword evidence="4" id="KW-1003">Cell membrane</keyword>
<dbReference type="PANTHER" id="PTHR43047">
    <property type="entry name" value="TWO-COMPONENT HISTIDINE PROTEIN KINASE"/>
    <property type="match status" value="1"/>
</dbReference>
<keyword evidence="7" id="KW-0808">Transferase</keyword>
<name>A0ABT5P013_9PSED</name>
<evidence type="ECO:0000256" key="10">
    <source>
        <dbReference type="ARBA" id="ARBA00022741"/>
    </source>
</evidence>
<dbReference type="InterPro" id="IPR003661">
    <property type="entry name" value="HisK_dim/P_dom"/>
</dbReference>
<keyword evidence="14" id="KW-0902">Two-component regulatory system</keyword>
<evidence type="ECO:0000259" key="20">
    <source>
        <dbReference type="PROSITE" id="PS50110"/>
    </source>
</evidence>
<dbReference type="CDD" id="cd13707">
    <property type="entry name" value="PBP2_BvgS_D2"/>
    <property type="match status" value="1"/>
</dbReference>
<evidence type="ECO:0000259" key="19">
    <source>
        <dbReference type="PROSITE" id="PS50109"/>
    </source>
</evidence>
<evidence type="ECO:0000256" key="9">
    <source>
        <dbReference type="ARBA" id="ARBA00022729"/>
    </source>
</evidence>
<feature type="domain" description="HPt" evidence="22">
    <location>
        <begin position="1111"/>
        <end position="1205"/>
    </location>
</feature>
<keyword evidence="11" id="KW-0418">Kinase</keyword>
<organism evidence="23 24">
    <name type="scientific">Pseudomonas fontis</name>
    <dbReference type="NCBI Taxonomy" id="2942633"/>
    <lineage>
        <taxon>Bacteria</taxon>
        <taxon>Pseudomonadati</taxon>
        <taxon>Pseudomonadota</taxon>
        <taxon>Gammaproteobacteria</taxon>
        <taxon>Pseudomonadales</taxon>
        <taxon>Pseudomonadaceae</taxon>
        <taxon>Pseudomonas</taxon>
    </lineage>
</organism>
<dbReference type="InterPro" id="IPR003594">
    <property type="entry name" value="HATPase_dom"/>
</dbReference>
<dbReference type="PRINTS" id="PR00344">
    <property type="entry name" value="BCTRLSENSOR"/>
</dbReference>
<dbReference type="Proteomes" id="UP001148203">
    <property type="component" value="Unassembled WGS sequence"/>
</dbReference>
<dbReference type="Gene3D" id="1.20.120.160">
    <property type="entry name" value="HPT domain"/>
    <property type="match status" value="1"/>
</dbReference>
<dbReference type="InterPro" id="IPR036641">
    <property type="entry name" value="HPT_dom_sf"/>
</dbReference>
<dbReference type="SMART" id="SM00388">
    <property type="entry name" value="HisKA"/>
    <property type="match status" value="1"/>
</dbReference>
<gene>
    <name evidence="23" type="ORF">M5G11_24570</name>
</gene>
<dbReference type="Gene3D" id="3.30.450.20">
    <property type="entry name" value="PAS domain"/>
    <property type="match status" value="1"/>
</dbReference>
<dbReference type="SMART" id="SM00091">
    <property type="entry name" value="PAS"/>
    <property type="match status" value="1"/>
</dbReference>
<dbReference type="InterPro" id="IPR036097">
    <property type="entry name" value="HisK_dim/P_sf"/>
</dbReference>
<dbReference type="CDD" id="cd00082">
    <property type="entry name" value="HisKA"/>
    <property type="match status" value="1"/>
</dbReference>
<keyword evidence="15" id="KW-0472">Membrane</keyword>
<dbReference type="InterPro" id="IPR049870">
    <property type="entry name" value="BvgS-like_periplasmic1"/>
</dbReference>
<dbReference type="SMART" id="SM00062">
    <property type="entry name" value="PBPb"/>
    <property type="match status" value="2"/>
</dbReference>
<dbReference type="CDD" id="cd17546">
    <property type="entry name" value="REC_hyHK_CKI1_RcsC-like"/>
    <property type="match status" value="1"/>
</dbReference>
<dbReference type="InterPro" id="IPR011006">
    <property type="entry name" value="CheY-like_superfamily"/>
</dbReference>
<evidence type="ECO:0000256" key="18">
    <source>
        <dbReference type="SAM" id="SignalP"/>
    </source>
</evidence>
<keyword evidence="13" id="KW-1133">Transmembrane helix</keyword>
<dbReference type="InterPro" id="IPR005467">
    <property type="entry name" value="His_kinase_dom"/>
</dbReference>
<evidence type="ECO:0000256" key="16">
    <source>
        <dbReference type="PROSITE-ProRule" id="PRU00110"/>
    </source>
</evidence>
<dbReference type="Pfam" id="PF01627">
    <property type="entry name" value="Hpt"/>
    <property type="match status" value="1"/>
</dbReference>
<dbReference type="SUPFAM" id="SSF52172">
    <property type="entry name" value="CheY-like"/>
    <property type="match status" value="1"/>
</dbReference>
<dbReference type="SMART" id="SM00073">
    <property type="entry name" value="HPT"/>
    <property type="match status" value="1"/>
</dbReference>
<evidence type="ECO:0000259" key="21">
    <source>
        <dbReference type="PROSITE" id="PS50112"/>
    </source>
</evidence>
<evidence type="ECO:0000256" key="14">
    <source>
        <dbReference type="ARBA" id="ARBA00023012"/>
    </source>
</evidence>
<dbReference type="SUPFAM" id="SSF55785">
    <property type="entry name" value="PYP-like sensor domain (PAS domain)"/>
    <property type="match status" value="1"/>
</dbReference>
<proteinExistence type="predicted"/>
<dbReference type="EC" id="2.7.13.3" evidence="3"/>
<comment type="caution">
    <text evidence="23">The sequence shown here is derived from an EMBL/GenBank/DDBJ whole genome shotgun (WGS) entry which is preliminary data.</text>
</comment>
<evidence type="ECO:0000313" key="23">
    <source>
        <dbReference type="EMBL" id="MDD0993707.1"/>
    </source>
</evidence>
<evidence type="ECO:0000256" key="15">
    <source>
        <dbReference type="ARBA" id="ARBA00023136"/>
    </source>
</evidence>
<evidence type="ECO:0000256" key="2">
    <source>
        <dbReference type="ARBA" id="ARBA00004429"/>
    </source>
</evidence>
<dbReference type="Gene3D" id="3.30.565.10">
    <property type="entry name" value="Histidine kinase-like ATPase, C-terminal domain"/>
    <property type="match status" value="1"/>
</dbReference>
<feature type="modified residue" description="4-aspartylphosphate" evidence="17">
    <location>
        <position position="1011"/>
    </location>
</feature>
<dbReference type="CDD" id="cd16922">
    <property type="entry name" value="HATPase_EvgS-ArcB-TorS-like"/>
    <property type="match status" value="1"/>
</dbReference>
<feature type="chain" id="PRO_5047334179" description="histidine kinase" evidence="18">
    <location>
        <begin position="22"/>
        <end position="1209"/>
    </location>
</feature>
<dbReference type="CDD" id="cd00130">
    <property type="entry name" value="PAS"/>
    <property type="match status" value="1"/>
</dbReference>
<keyword evidence="8" id="KW-0812">Transmembrane</keyword>
<dbReference type="SUPFAM" id="SSF47226">
    <property type="entry name" value="Histidine-containing phosphotransfer domain, HPT domain"/>
    <property type="match status" value="1"/>
</dbReference>
<dbReference type="InterPro" id="IPR004358">
    <property type="entry name" value="Sig_transdc_His_kin-like_C"/>
</dbReference>
<dbReference type="SMART" id="SM00387">
    <property type="entry name" value="HATPase_c"/>
    <property type="match status" value="1"/>
</dbReference>
<sequence>MRNYVIAVICTLCLFSTLLEAAEFQTIKLYGRSSVESYQVALDDADRQWLSARGRLVLGISAPDNEPFEITANAQGFEGITADYAGLLGQLLHVDIDVRRYESRDALIRAVKSGAVDLMGTANNFDAEVPGLVLSVDYAEDEPVVVTRTQDNENLSPQSAGKKVAMFYRYLKAEALAKHYADLDLRLYPSSLSALSAVAFGQADAYIGNAIGANHLINKNYLNNVELNPSLLEAGEIAFALDEKNTRLLQVVNRALEVIPNSERGTILRRWNAIRIDVPGLSRLHFSDTERQWLDQHPRLKLAIDGIYLPLTYFDDKGRVHGFTADILALISLRTGLKFDVVAGGATDTLMSSLKKGEVDMVATDAPGNLPADKFVFSQPYLSMPYVMVRKAGSGRPDSLDDMGGRSLVLTEGSALQGFVEKNYPSVRIVIVAQAKDALELVAQGKADALSLSLFSARYLISNKYLDTLCITGTVGIAPAQRAFAIDNTSPELVSIINKALLSITPEETAELTNRWRSAVMLDDSLWSRHRATIIQGMVLAALILVLALGWNTYLRLLISKRKKAETALYDQMEFMRTLIDGTPHPIYVRDYNGSMVLCNAAYLDVFGVQREDVIGKTVVEGTFLDAQEARRYHDNYLEIMRNGVPSLRDGTLRLAGGELLTIYHWTLPYRGSQGEVTGMIGGWINVSERQHLLERLEEARVCADNANRAKSIFLATMSHEIRTPINAIIGMLELAMKKAKQGIVDRLGIEVASSAAQDLLELIGDILDIARIESGRLSLAPERANLLEQVNSVVRVMDGMARQKHVPLILELDDAANQDVLIDPLRFKQIFTNLLSNAIKFTRQGEVRVILQVAPSSTVQELDICLRIEDSGSGISDEDQQRLFTPFTQASNNTDSARNGAGLGLTICRTLCDMMGGQLYLSSELGKGTQVQFSLRLPALAPMKATAPEPAELVAHPHVLNVLVVDDYSANRMLLSQQLSFLGHRVRDAEDGVQGLRDWHNSRYDVVITDCNMPAMNGYELARAIRESEALSGRAPCLIIGCTANAQPEVEERCRHAGMDACLFKPVRLKDLSDSLAGVMPRPKSAHLYDSLLDSGDIDMRSLLQLTLGQATVAKELLVELMANTEADIKRLLTHYLAQDVDALAQLAHKVKGSARIIGARNLIAACEGLEQACSEGEGEVLLTHTVDELHQAMEQAMLVMDERHSEL</sequence>
<dbReference type="PANTHER" id="PTHR43047:SF72">
    <property type="entry name" value="OSMOSENSING HISTIDINE PROTEIN KINASE SLN1"/>
    <property type="match status" value="1"/>
</dbReference>
<dbReference type="InterPro" id="IPR036890">
    <property type="entry name" value="HATPase_C_sf"/>
</dbReference>
<dbReference type="Pfam" id="PF00497">
    <property type="entry name" value="SBP_bac_3"/>
    <property type="match status" value="2"/>
</dbReference>
<dbReference type="PROSITE" id="PS50112">
    <property type="entry name" value="PAS"/>
    <property type="match status" value="1"/>
</dbReference>
<evidence type="ECO:0000256" key="6">
    <source>
        <dbReference type="ARBA" id="ARBA00022553"/>
    </source>
</evidence>
<evidence type="ECO:0000256" key="3">
    <source>
        <dbReference type="ARBA" id="ARBA00012438"/>
    </source>
</evidence>
<keyword evidence="12" id="KW-0067">ATP-binding</keyword>
<dbReference type="InterPro" id="IPR001638">
    <property type="entry name" value="Solute-binding_3/MltF_N"/>
</dbReference>
<dbReference type="PROSITE" id="PS50894">
    <property type="entry name" value="HPT"/>
    <property type="match status" value="1"/>
</dbReference>
<dbReference type="InterPro" id="IPR049871">
    <property type="entry name" value="BvgS-like_periplasmic2"/>
</dbReference>
<feature type="domain" description="Response regulatory" evidence="20">
    <location>
        <begin position="962"/>
        <end position="1081"/>
    </location>
</feature>
<dbReference type="Gene3D" id="1.10.287.130">
    <property type="match status" value="1"/>
</dbReference>
<dbReference type="PROSITE" id="PS50109">
    <property type="entry name" value="HIS_KIN"/>
    <property type="match status" value="1"/>
</dbReference>
<reference evidence="23 24" key="1">
    <citation type="submission" date="2022-05" db="EMBL/GenBank/DDBJ databases">
        <title>Novel Pseudomonas spp. Isolated from a Rainbow Trout Aquaculture Facility.</title>
        <authorList>
            <person name="Testerman T."/>
            <person name="Graf J."/>
        </authorList>
    </citation>
    <scope>NUCLEOTIDE SEQUENCE [LARGE SCALE GENOMIC DNA]</scope>
    <source>
        <strain evidence="23 24">ID681</strain>
    </source>
</reference>
<keyword evidence="6 17" id="KW-0597">Phosphoprotein</keyword>
<dbReference type="EMBL" id="JAMDGY010000104">
    <property type="protein sequence ID" value="MDD0993707.1"/>
    <property type="molecule type" value="Genomic_DNA"/>
</dbReference>
<dbReference type="NCBIfam" id="TIGR00229">
    <property type="entry name" value="sensory_box"/>
    <property type="match status" value="1"/>
</dbReference>
<dbReference type="InterPro" id="IPR035965">
    <property type="entry name" value="PAS-like_dom_sf"/>
</dbReference>
<comment type="catalytic activity">
    <reaction evidence="1">
        <text>ATP + protein L-histidine = ADP + protein N-phospho-L-histidine.</text>
        <dbReference type="EC" id="2.7.13.3"/>
    </reaction>
</comment>
<protein>
    <recommendedName>
        <fullName evidence="3">histidine kinase</fullName>
        <ecNumber evidence="3">2.7.13.3</ecNumber>
    </recommendedName>
</protein>
<dbReference type="InterPro" id="IPR000014">
    <property type="entry name" value="PAS"/>
</dbReference>
<keyword evidence="5" id="KW-0997">Cell inner membrane</keyword>
<dbReference type="Pfam" id="PF02518">
    <property type="entry name" value="HATPase_c"/>
    <property type="match status" value="1"/>
</dbReference>